<dbReference type="AlphaFoldDB" id="A0A1G6YQQ1"/>
<name>A0A1G6YQQ1_9ACTN</name>
<protein>
    <recommendedName>
        <fullName evidence="4">Hpt domain-containing protein</fullName>
    </recommendedName>
</protein>
<gene>
    <name evidence="2" type="ORF">SAMN05421872_112110</name>
</gene>
<organism evidence="2 3">
    <name type="scientific">Nocardioides lianchengensis</name>
    <dbReference type="NCBI Taxonomy" id="1045774"/>
    <lineage>
        <taxon>Bacteria</taxon>
        <taxon>Bacillati</taxon>
        <taxon>Actinomycetota</taxon>
        <taxon>Actinomycetes</taxon>
        <taxon>Propionibacteriales</taxon>
        <taxon>Nocardioidaceae</taxon>
        <taxon>Nocardioides</taxon>
    </lineage>
</organism>
<dbReference type="Proteomes" id="UP000199034">
    <property type="component" value="Unassembled WGS sequence"/>
</dbReference>
<evidence type="ECO:0008006" key="4">
    <source>
        <dbReference type="Google" id="ProtNLM"/>
    </source>
</evidence>
<dbReference type="STRING" id="1045774.SAMN05421872_112110"/>
<feature type="compositionally biased region" description="Low complexity" evidence="1">
    <location>
        <begin position="70"/>
        <end position="90"/>
    </location>
</feature>
<feature type="region of interest" description="Disordered" evidence="1">
    <location>
        <begin position="66"/>
        <end position="90"/>
    </location>
</feature>
<evidence type="ECO:0000313" key="3">
    <source>
        <dbReference type="Proteomes" id="UP000199034"/>
    </source>
</evidence>
<reference evidence="2 3" key="1">
    <citation type="submission" date="2016-10" db="EMBL/GenBank/DDBJ databases">
        <authorList>
            <person name="de Groot N.N."/>
        </authorList>
    </citation>
    <scope>NUCLEOTIDE SEQUENCE [LARGE SCALE GENOMIC DNA]</scope>
    <source>
        <strain evidence="2 3">CGMCC 4.6858</strain>
    </source>
</reference>
<evidence type="ECO:0000256" key="1">
    <source>
        <dbReference type="SAM" id="MobiDB-lite"/>
    </source>
</evidence>
<accession>A0A1G6YQQ1</accession>
<proteinExistence type="predicted"/>
<evidence type="ECO:0000313" key="2">
    <source>
        <dbReference type="EMBL" id="SDD91987.1"/>
    </source>
</evidence>
<dbReference type="EMBL" id="FMZM01000012">
    <property type="protein sequence ID" value="SDD91987.1"/>
    <property type="molecule type" value="Genomic_DNA"/>
</dbReference>
<keyword evidence="3" id="KW-1185">Reference proteome</keyword>
<sequence length="90" mass="9906">MHPSVVERLRHGVDEAATLACRALLELQEHRRSPDPRMRAAYHAVHELIGDLGSLRIGLAVLDDDPAQVSSSASSRRRTTSSPTRPITSR</sequence>